<evidence type="ECO:0000313" key="3">
    <source>
        <dbReference type="Proteomes" id="UP001056374"/>
    </source>
</evidence>
<evidence type="ECO:0000313" key="2">
    <source>
        <dbReference type="EMBL" id="USQ86969.1"/>
    </source>
</evidence>
<dbReference type="Proteomes" id="UP001056374">
    <property type="component" value="Chromosome"/>
</dbReference>
<dbReference type="EMBL" id="CP099468">
    <property type="protein sequence ID" value="USQ86969.1"/>
    <property type="molecule type" value="Genomic_DNA"/>
</dbReference>
<evidence type="ECO:0000259" key="1">
    <source>
        <dbReference type="PROSITE" id="PS50943"/>
    </source>
</evidence>
<gene>
    <name evidence="2" type="ORF">NFX46_26600</name>
</gene>
<protein>
    <submittedName>
        <fullName evidence="2">Helix-turn-helix domain-containing protein</fullName>
    </submittedName>
</protein>
<keyword evidence="3" id="KW-1185">Reference proteome</keyword>
<dbReference type="InterPro" id="IPR001387">
    <property type="entry name" value="Cro/C1-type_HTH"/>
</dbReference>
<dbReference type="PROSITE" id="PS50943">
    <property type="entry name" value="HTH_CROC1"/>
    <property type="match status" value="1"/>
</dbReference>
<dbReference type="SMART" id="SM00530">
    <property type="entry name" value="HTH_XRE"/>
    <property type="match status" value="1"/>
</dbReference>
<dbReference type="InterPro" id="IPR010982">
    <property type="entry name" value="Lambda_DNA-bd_dom_sf"/>
</dbReference>
<dbReference type="SUPFAM" id="SSF47413">
    <property type="entry name" value="lambda repressor-like DNA-binding domains"/>
    <property type="match status" value="1"/>
</dbReference>
<feature type="domain" description="HTH cro/C1-type" evidence="1">
    <location>
        <begin position="21"/>
        <end position="75"/>
    </location>
</feature>
<dbReference type="RefSeq" id="WP_252552752.1">
    <property type="nucleotide sequence ID" value="NZ_CP099468.1"/>
</dbReference>
<reference evidence="2" key="1">
    <citation type="submission" date="2022-06" db="EMBL/GenBank/DDBJ databases">
        <title>Complete genome sequence of soil microorganisms Streptomyces sp. Qhu-M197 isolated from Alpine meadows habitats on the Tibetan Plateau.</title>
        <authorList>
            <person name="Zhang B."/>
            <person name="Xiang X."/>
            <person name="Fan J."/>
        </authorList>
    </citation>
    <scope>NUCLEOTIDE SEQUENCE</scope>
    <source>
        <strain evidence="2">Qhu-M197</strain>
    </source>
</reference>
<dbReference type="Pfam" id="PF13560">
    <property type="entry name" value="HTH_31"/>
    <property type="match status" value="1"/>
</dbReference>
<proteinExistence type="predicted"/>
<dbReference type="Gene3D" id="1.10.260.40">
    <property type="entry name" value="lambda repressor-like DNA-binding domains"/>
    <property type="match status" value="1"/>
</dbReference>
<accession>A0ABY4ZD56</accession>
<dbReference type="CDD" id="cd00093">
    <property type="entry name" value="HTH_XRE"/>
    <property type="match status" value="1"/>
</dbReference>
<sequence>MSPDELRLVTAVRTLAANGELREQRVTRRLRLREIADSAGASTSTVHRWEQGSATPSAASALRLAEIFEITAGAA</sequence>
<name>A0ABY4ZD56_9ACTN</name>
<organism evidence="2 3">
    <name type="scientific">Streptomyces phaeoluteigriseus</name>
    <dbReference type="NCBI Taxonomy" id="114686"/>
    <lineage>
        <taxon>Bacteria</taxon>
        <taxon>Bacillati</taxon>
        <taxon>Actinomycetota</taxon>
        <taxon>Actinomycetes</taxon>
        <taxon>Kitasatosporales</taxon>
        <taxon>Streptomycetaceae</taxon>
        <taxon>Streptomyces</taxon>
        <taxon>Streptomyces aurantiacus group</taxon>
    </lineage>
</organism>